<keyword evidence="3 7" id="KW-0812">Transmembrane</keyword>
<dbReference type="Proteomes" id="UP000318801">
    <property type="component" value="Unassembled WGS sequence"/>
</dbReference>
<dbReference type="EMBL" id="VHLG01000002">
    <property type="protein sequence ID" value="TPW32412.1"/>
    <property type="molecule type" value="Genomic_DNA"/>
</dbReference>
<feature type="domain" description="Phosphatidic acid phosphatase type 2/haloperoxidase" evidence="8">
    <location>
        <begin position="106"/>
        <end position="219"/>
    </location>
</feature>
<protein>
    <submittedName>
        <fullName evidence="9">Phosphatase PAP2 family protein</fullName>
    </submittedName>
</protein>
<organism evidence="9 10">
    <name type="scientific">Martelella alba</name>
    <dbReference type="NCBI Taxonomy" id="2590451"/>
    <lineage>
        <taxon>Bacteria</taxon>
        <taxon>Pseudomonadati</taxon>
        <taxon>Pseudomonadota</taxon>
        <taxon>Alphaproteobacteria</taxon>
        <taxon>Hyphomicrobiales</taxon>
        <taxon>Aurantimonadaceae</taxon>
        <taxon>Martelella</taxon>
    </lineage>
</organism>
<name>A0A506UD95_9HYPH</name>
<keyword evidence="2" id="KW-1003">Cell membrane</keyword>
<dbReference type="OrthoDB" id="9780507at2"/>
<evidence type="ECO:0000256" key="2">
    <source>
        <dbReference type="ARBA" id="ARBA00022475"/>
    </source>
</evidence>
<evidence type="ECO:0000256" key="6">
    <source>
        <dbReference type="ARBA" id="ARBA00023136"/>
    </source>
</evidence>
<feature type="transmembrane region" description="Helical" evidence="7">
    <location>
        <begin position="61"/>
        <end position="87"/>
    </location>
</feature>
<gene>
    <name evidence="9" type="ORF">FJU08_05270</name>
</gene>
<proteinExistence type="predicted"/>
<evidence type="ECO:0000259" key="8">
    <source>
        <dbReference type="SMART" id="SM00014"/>
    </source>
</evidence>
<evidence type="ECO:0000256" key="5">
    <source>
        <dbReference type="ARBA" id="ARBA00022989"/>
    </source>
</evidence>
<keyword evidence="6 7" id="KW-0472">Membrane</keyword>
<dbReference type="SUPFAM" id="SSF48317">
    <property type="entry name" value="Acid phosphatase/Vanadium-dependent haloperoxidase"/>
    <property type="match status" value="1"/>
</dbReference>
<evidence type="ECO:0000313" key="9">
    <source>
        <dbReference type="EMBL" id="TPW32412.1"/>
    </source>
</evidence>
<dbReference type="PANTHER" id="PTHR14969">
    <property type="entry name" value="SPHINGOSINE-1-PHOSPHATE PHOSPHOHYDROLASE"/>
    <property type="match status" value="1"/>
</dbReference>
<feature type="transmembrane region" description="Helical" evidence="7">
    <location>
        <begin position="99"/>
        <end position="123"/>
    </location>
</feature>
<dbReference type="SMART" id="SM00014">
    <property type="entry name" value="acidPPc"/>
    <property type="match status" value="1"/>
</dbReference>
<evidence type="ECO:0000313" key="10">
    <source>
        <dbReference type="Proteomes" id="UP000318801"/>
    </source>
</evidence>
<reference evidence="9 10" key="1">
    <citation type="submission" date="2019-06" db="EMBL/GenBank/DDBJ databases">
        <authorList>
            <person name="Li M."/>
        </authorList>
    </citation>
    <scope>NUCLEOTIDE SEQUENCE [LARGE SCALE GENOMIC DNA]</scope>
    <source>
        <strain evidence="9 10">BGMRC2036</strain>
    </source>
</reference>
<dbReference type="InterPro" id="IPR036938">
    <property type="entry name" value="PAP2/HPO_sf"/>
</dbReference>
<evidence type="ECO:0000256" key="4">
    <source>
        <dbReference type="ARBA" id="ARBA00022801"/>
    </source>
</evidence>
<keyword evidence="4" id="KW-0378">Hydrolase</keyword>
<feature type="transmembrane region" description="Helical" evidence="7">
    <location>
        <begin position="179"/>
        <end position="197"/>
    </location>
</feature>
<dbReference type="PANTHER" id="PTHR14969:SF62">
    <property type="entry name" value="DECAPRENYLPHOSPHORYL-5-PHOSPHORIBOSE PHOSPHATASE RV3807C-RELATED"/>
    <property type="match status" value="1"/>
</dbReference>
<dbReference type="InterPro" id="IPR000326">
    <property type="entry name" value="PAP2/HPO"/>
</dbReference>
<dbReference type="GO" id="GO:0005886">
    <property type="term" value="C:plasma membrane"/>
    <property type="evidence" value="ECO:0007669"/>
    <property type="project" value="UniProtKB-SubCell"/>
</dbReference>
<comment type="caution">
    <text evidence="9">The sequence shown here is derived from an EMBL/GenBank/DDBJ whole genome shotgun (WGS) entry which is preliminary data.</text>
</comment>
<comment type="subcellular location">
    <subcellularLocation>
        <location evidence="1">Cell membrane</location>
        <topology evidence="1">Multi-pass membrane protein</topology>
    </subcellularLocation>
</comment>
<keyword evidence="5 7" id="KW-1133">Transmembrane helix</keyword>
<dbReference type="GO" id="GO:0016787">
    <property type="term" value="F:hydrolase activity"/>
    <property type="evidence" value="ECO:0007669"/>
    <property type="project" value="UniProtKB-KW"/>
</dbReference>
<sequence length="270" mass="29649">MLKIFRNSGKLAQSRCVDIRISWRGYLFSTLASILLAFAVFDEPLGLSRQDLSPVVLIYGAFASGFGNSAWIIVGALAALLLALVAWRLAVRRRPRAQALILAQSAVFFLITIVGSGITVNLIKRVIGRARPSEFIHHGIFSFEPFSFNAHFASFPSGHATTVGAFFAALSFFLPRYRLAFFIAAAWLAVGRVIVGAHYPSDVVAGLAYGGWFSYAVAILFARRRLLFRLNDGGFPVPRPGLRILRFNLSRPASSRSVKTYLDLGAQRGH</sequence>
<feature type="transmembrane region" description="Helical" evidence="7">
    <location>
        <begin position="203"/>
        <end position="222"/>
    </location>
</feature>
<dbReference type="Gene3D" id="1.20.144.10">
    <property type="entry name" value="Phosphatidic acid phosphatase type 2/haloperoxidase"/>
    <property type="match status" value="1"/>
</dbReference>
<feature type="transmembrane region" description="Helical" evidence="7">
    <location>
        <begin position="152"/>
        <end position="174"/>
    </location>
</feature>
<accession>A0A506UD95</accession>
<evidence type="ECO:0000256" key="1">
    <source>
        <dbReference type="ARBA" id="ARBA00004651"/>
    </source>
</evidence>
<feature type="transmembrane region" description="Helical" evidence="7">
    <location>
        <begin position="21"/>
        <end position="41"/>
    </location>
</feature>
<keyword evidence="10" id="KW-1185">Reference proteome</keyword>
<evidence type="ECO:0000256" key="7">
    <source>
        <dbReference type="SAM" id="Phobius"/>
    </source>
</evidence>
<dbReference type="Pfam" id="PF01569">
    <property type="entry name" value="PAP2"/>
    <property type="match status" value="1"/>
</dbReference>
<dbReference type="AlphaFoldDB" id="A0A506UD95"/>
<evidence type="ECO:0000256" key="3">
    <source>
        <dbReference type="ARBA" id="ARBA00022692"/>
    </source>
</evidence>